<dbReference type="PANTHER" id="PTHR41251">
    <property type="entry name" value="NON-HOMOLOGOUS END JOINING PROTEIN KU"/>
    <property type="match status" value="1"/>
</dbReference>
<dbReference type="InterPro" id="IPR016194">
    <property type="entry name" value="SPOC-like_C_dom_sf"/>
</dbReference>
<dbReference type="EMBL" id="JBEPME010000007">
    <property type="protein sequence ID" value="MET3659060.1"/>
    <property type="molecule type" value="Genomic_DNA"/>
</dbReference>
<keyword evidence="4" id="KW-1185">Reference proteome</keyword>
<dbReference type="SUPFAM" id="SSF100939">
    <property type="entry name" value="SPOC domain-like"/>
    <property type="match status" value="1"/>
</dbReference>
<reference evidence="3 4" key="1">
    <citation type="submission" date="2024-06" db="EMBL/GenBank/DDBJ databases">
        <title>Sorghum-associated microbial communities from plants grown in Nebraska, USA.</title>
        <authorList>
            <person name="Schachtman D."/>
        </authorList>
    </citation>
    <scope>NUCLEOTIDE SEQUENCE [LARGE SCALE GENOMIC DNA]</scope>
    <source>
        <strain evidence="3 4">1288</strain>
    </source>
</reference>
<keyword evidence="1" id="KW-0238">DNA-binding</keyword>
<accession>A0ABV2KDC8</accession>
<sequence>MRQVVVTDAELEGLKSDIEEKSVEIVEFVKLKEIDPVYFDKTYYLAADSNGSKAYALLREALAKSKKIGIAKITIRSKERLSAVRVLGRLLFSYIV</sequence>
<dbReference type="Gene3D" id="2.40.290.10">
    <property type="match status" value="1"/>
</dbReference>
<dbReference type="InterPro" id="IPR009187">
    <property type="entry name" value="Prok_Ku"/>
</dbReference>
<evidence type="ECO:0000259" key="2">
    <source>
        <dbReference type="SMART" id="SM00559"/>
    </source>
</evidence>
<dbReference type="PANTHER" id="PTHR41251:SF1">
    <property type="entry name" value="NON-HOMOLOGOUS END JOINING PROTEIN KU"/>
    <property type="match status" value="1"/>
</dbReference>
<feature type="domain" description="Ku" evidence="2">
    <location>
        <begin position="1"/>
        <end position="95"/>
    </location>
</feature>
<evidence type="ECO:0000313" key="4">
    <source>
        <dbReference type="Proteomes" id="UP001549104"/>
    </source>
</evidence>
<dbReference type="SMART" id="SM00559">
    <property type="entry name" value="Ku78"/>
    <property type="match status" value="1"/>
</dbReference>
<evidence type="ECO:0000256" key="1">
    <source>
        <dbReference type="ARBA" id="ARBA00023125"/>
    </source>
</evidence>
<name>A0ABV2KDC8_SPOPS</name>
<organism evidence="3 4">
    <name type="scientific">Sporosarcina psychrophila</name>
    <name type="common">Bacillus psychrophilus</name>
    <dbReference type="NCBI Taxonomy" id="1476"/>
    <lineage>
        <taxon>Bacteria</taxon>
        <taxon>Bacillati</taxon>
        <taxon>Bacillota</taxon>
        <taxon>Bacilli</taxon>
        <taxon>Bacillales</taxon>
        <taxon>Caryophanaceae</taxon>
        <taxon>Sporosarcina</taxon>
    </lineage>
</organism>
<dbReference type="Proteomes" id="UP001549104">
    <property type="component" value="Unassembled WGS sequence"/>
</dbReference>
<dbReference type="InterPro" id="IPR006164">
    <property type="entry name" value="DNA_bd_Ku70/Ku80"/>
</dbReference>
<gene>
    <name evidence="3" type="ORF">ABIC55_004179</name>
</gene>
<protein>
    <submittedName>
        <fullName evidence="3">Ku protein</fullName>
    </submittedName>
</protein>
<dbReference type="Pfam" id="PF02735">
    <property type="entry name" value="Ku"/>
    <property type="match status" value="1"/>
</dbReference>
<evidence type="ECO:0000313" key="3">
    <source>
        <dbReference type="EMBL" id="MET3659060.1"/>
    </source>
</evidence>
<proteinExistence type="predicted"/>
<comment type="caution">
    <text evidence="3">The sequence shown here is derived from an EMBL/GenBank/DDBJ whole genome shotgun (WGS) entry which is preliminary data.</text>
</comment>